<accession>A0A1L9U921</accession>
<feature type="region of interest" description="Disordered" evidence="1">
    <location>
        <begin position="1"/>
        <end position="27"/>
    </location>
</feature>
<dbReference type="Proteomes" id="UP000184499">
    <property type="component" value="Unassembled WGS sequence"/>
</dbReference>
<evidence type="ECO:0000313" key="2">
    <source>
        <dbReference type="EMBL" id="OJJ68179.1"/>
    </source>
</evidence>
<dbReference type="EMBL" id="KV878691">
    <property type="protein sequence ID" value="OJJ68179.1"/>
    <property type="molecule type" value="Genomic_DNA"/>
</dbReference>
<gene>
    <name evidence="2" type="ORF">ASPBRDRAFT_319357</name>
</gene>
<proteinExistence type="predicted"/>
<evidence type="ECO:0000313" key="3">
    <source>
        <dbReference type="Proteomes" id="UP000184499"/>
    </source>
</evidence>
<sequence length="80" mass="8714">MKQGAVEYPSKPPHPGDKRRGGEGGSRPFVDVIHGDCGCGFKGMDHRSRLSSGRKYSVDGVRISAAAMETNNLVRFSLFF</sequence>
<organism evidence="2 3">
    <name type="scientific">Aspergillus brasiliensis (strain CBS 101740 / IMI 381727 / IBT 21946)</name>
    <dbReference type="NCBI Taxonomy" id="767769"/>
    <lineage>
        <taxon>Eukaryota</taxon>
        <taxon>Fungi</taxon>
        <taxon>Dikarya</taxon>
        <taxon>Ascomycota</taxon>
        <taxon>Pezizomycotina</taxon>
        <taxon>Eurotiomycetes</taxon>
        <taxon>Eurotiomycetidae</taxon>
        <taxon>Eurotiales</taxon>
        <taxon>Aspergillaceae</taxon>
        <taxon>Aspergillus</taxon>
        <taxon>Aspergillus subgen. Circumdati</taxon>
    </lineage>
</organism>
<dbReference type="GeneID" id="93575446"/>
<name>A0A1L9U921_ASPBC</name>
<keyword evidence="3" id="KW-1185">Reference proteome</keyword>
<dbReference type="VEuPathDB" id="FungiDB:ASPBRDRAFT_319357"/>
<reference evidence="3" key="1">
    <citation type="journal article" date="2017" name="Genome Biol.">
        <title>Comparative genomics reveals high biological diversity and specific adaptations in the industrially and medically important fungal genus Aspergillus.</title>
        <authorList>
            <person name="de Vries R.P."/>
            <person name="Riley R."/>
            <person name="Wiebenga A."/>
            <person name="Aguilar-Osorio G."/>
            <person name="Amillis S."/>
            <person name="Uchima C.A."/>
            <person name="Anderluh G."/>
            <person name="Asadollahi M."/>
            <person name="Askin M."/>
            <person name="Barry K."/>
            <person name="Battaglia E."/>
            <person name="Bayram O."/>
            <person name="Benocci T."/>
            <person name="Braus-Stromeyer S.A."/>
            <person name="Caldana C."/>
            <person name="Canovas D."/>
            <person name="Cerqueira G.C."/>
            <person name="Chen F."/>
            <person name="Chen W."/>
            <person name="Choi C."/>
            <person name="Clum A."/>
            <person name="Dos Santos R.A."/>
            <person name="Damasio A.R."/>
            <person name="Diallinas G."/>
            <person name="Emri T."/>
            <person name="Fekete E."/>
            <person name="Flipphi M."/>
            <person name="Freyberg S."/>
            <person name="Gallo A."/>
            <person name="Gournas C."/>
            <person name="Habgood R."/>
            <person name="Hainaut M."/>
            <person name="Harispe M.L."/>
            <person name="Henrissat B."/>
            <person name="Hilden K.S."/>
            <person name="Hope R."/>
            <person name="Hossain A."/>
            <person name="Karabika E."/>
            <person name="Karaffa L."/>
            <person name="Karanyi Z."/>
            <person name="Krasevec N."/>
            <person name="Kuo A."/>
            <person name="Kusch H."/>
            <person name="LaButti K."/>
            <person name="Lagendijk E.L."/>
            <person name="Lapidus A."/>
            <person name="Levasseur A."/>
            <person name="Lindquist E."/>
            <person name="Lipzen A."/>
            <person name="Logrieco A.F."/>
            <person name="MacCabe A."/>
            <person name="Maekelae M.R."/>
            <person name="Malavazi I."/>
            <person name="Melin P."/>
            <person name="Meyer V."/>
            <person name="Mielnichuk N."/>
            <person name="Miskei M."/>
            <person name="Molnar A.P."/>
            <person name="Mule G."/>
            <person name="Ngan C.Y."/>
            <person name="Orejas M."/>
            <person name="Orosz E."/>
            <person name="Ouedraogo J.P."/>
            <person name="Overkamp K.M."/>
            <person name="Park H.-S."/>
            <person name="Perrone G."/>
            <person name="Piumi F."/>
            <person name="Punt P.J."/>
            <person name="Ram A.F."/>
            <person name="Ramon A."/>
            <person name="Rauscher S."/>
            <person name="Record E."/>
            <person name="Riano-Pachon D.M."/>
            <person name="Robert V."/>
            <person name="Roehrig J."/>
            <person name="Ruller R."/>
            <person name="Salamov A."/>
            <person name="Salih N.S."/>
            <person name="Samson R.A."/>
            <person name="Sandor E."/>
            <person name="Sanguinetti M."/>
            <person name="Schuetze T."/>
            <person name="Sepcic K."/>
            <person name="Shelest E."/>
            <person name="Sherlock G."/>
            <person name="Sophianopoulou V."/>
            <person name="Squina F.M."/>
            <person name="Sun H."/>
            <person name="Susca A."/>
            <person name="Todd R.B."/>
            <person name="Tsang A."/>
            <person name="Unkles S.E."/>
            <person name="van de Wiele N."/>
            <person name="van Rossen-Uffink D."/>
            <person name="Oliveira J.V."/>
            <person name="Vesth T.C."/>
            <person name="Visser J."/>
            <person name="Yu J.-H."/>
            <person name="Zhou M."/>
            <person name="Andersen M.R."/>
            <person name="Archer D.B."/>
            <person name="Baker S.E."/>
            <person name="Benoit I."/>
            <person name="Brakhage A.A."/>
            <person name="Braus G.H."/>
            <person name="Fischer R."/>
            <person name="Frisvad J.C."/>
            <person name="Goldman G.H."/>
            <person name="Houbraken J."/>
            <person name="Oakley B."/>
            <person name="Pocsi I."/>
            <person name="Scazzocchio C."/>
            <person name="Seiboth B."/>
            <person name="vanKuyk P.A."/>
            <person name="Wortman J."/>
            <person name="Dyer P.S."/>
            <person name="Grigoriev I.V."/>
        </authorList>
    </citation>
    <scope>NUCLEOTIDE SEQUENCE [LARGE SCALE GENOMIC DNA]</scope>
    <source>
        <strain evidence="3">CBS 101740 / IMI 381727 / IBT 21946</strain>
    </source>
</reference>
<protein>
    <submittedName>
        <fullName evidence="2">Uncharacterized protein</fullName>
    </submittedName>
</protein>
<dbReference type="AlphaFoldDB" id="A0A1L9U921"/>
<dbReference type="RefSeq" id="XP_067475428.1">
    <property type="nucleotide sequence ID" value="XM_067622958.1"/>
</dbReference>
<evidence type="ECO:0000256" key="1">
    <source>
        <dbReference type="SAM" id="MobiDB-lite"/>
    </source>
</evidence>